<feature type="transmembrane region" description="Helical" evidence="7">
    <location>
        <begin position="86"/>
        <end position="103"/>
    </location>
</feature>
<keyword evidence="3 7" id="KW-1133">Transmembrane helix</keyword>
<evidence type="ECO:0000313" key="9">
    <source>
        <dbReference type="EMBL" id="MCZ2721015.1"/>
    </source>
</evidence>
<proteinExistence type="predicted"/>
<keyword evidence="4 7" id="KW-0472">Membrane</keyword>
<feature type="transmembrane region" description="Helical" evidence="7">
    <location>
        <begin position="110"/>
        <end position="127"/>
    </location>
</feature>
<dbReference type="InterPro" id="IPR004089">
    <property type="entry name" value="MCPsignal_dom"/>
</dbReference>
<dbReference type="SUPFAM" id="SSF58104">
    <property type="entry name" value="Methyl-accepting chemotaxis protein (MCP) signaling domain"/>
    <property type="match status" value="1"/>
</dbReference>
<evidence type="ECO:0000259" key="8">
    <source>
        <dbReference type="PROSITE" id="PS50111"/>
    </source>
</evidence>
<evidence type="ECO:0000256" key="7">
    <source>
        <dbReference type="SAM" id="Phobius"/>
    </source>
</evidence>
<name>A0ABT4JRK5_9GAMM</name>
<evidence type="ECO:0000256" key="6">
    <source>
        <dbReference type="PROSITE-ProRule" id="PRU00284"/>
    </source>
</evidence>
<feature type="domain" description="Methyl-accepting transducer" evidence="8">
    <location>
        <begin position="227"/>
        <end position="477"/>
    </location>
</feature>
<keyword evidence="2 7" id="KW-0812">Transmembrane</keyword>
<dbReference type="RefSeq" id="WP_269123358.1">
    <property type="nucleotide sequence ID" value="NZ_JAPUBN010000011.1"/>
</dbReference>
<feature type="transmembrane region" description="Helical" evidence="7">
    <location>
        <begin position="147"/>
        <end position="169"/>
    </location>
</feature>
<evidence type="ECO:0000313" key="10">
    <source>
        <dbReference type="Proteomes" id="UP001149719"/>
    </source>
</evidence>
<accession>A0ABT4JRK5</accession>
<protein>
    <submittedName>
        <fullName evidence="9">Methyl-accepting chemotaxis protein</fullName>
    </submittedName>
</protein>
<dbReference type="EMBL" id="JAPUBN010000011">
    <property type="protein sequence ID" value="MCZ2721015.1"/>
    <property type="molecule type" value="Genomic_DNA"/>
</dbReference>
<evidence type="ECO:0000256" key="3">
    <source>
        <dbReference type="ARBA" id="ARBA00022989"/>
    </source>
</evidence>
<dbReference type="PROSITE" id="PS50111">
    <property type="entry name" value="CHEMOTAXIS_TRANSDUC_2"/>
    <property type="match status" value="1"/>
</dbReference>
<dbReference type="Pfam" id="PF00015">
    <property type="entry name" value="MCPsignal"/>
    <property type="match status" value="1"/>
</dbReference>
<feature type="transmembrane region" description="Helical" evidence="7">
    <location>
        <begin position="62"/>
        <end position="80"/>
    </location>
</feature>
<evidence type="ECO:0000256" key="2">
    <source>
        <dbReference type="ARBA" id="ARBA00022692"/>
    </source>
</evidence>
<keyword evidence="10" id="KW-1185">Reference proteome</keyword>
<sequence length="499" mass="54924">MKPQSVQTDSNDLFVYRILLAQAPMLLISGLLGEGLLAFSSITALITLVLTQISFSLFKNTTSFSLIAAFIMMLTSAFLIQSQMGMIEMHFHIFVTMVVFLIYQKWLPLLVSLLTVAVHHIGFMILQHNKVTLFDLPVALFPTSDHAMGIMVLHAVFAAMETAILIFMAKQMRQSSSANAKIAHAIEKISADNDLTTRIETPKTEIELAFNKFIMQLSELFKDYQSIAVKLTEASNLISTIGEQAHLTSQERIISSKQMANAARGITDVMREVADSISQSSHEATDVEQSTINDSQQALKVMEDMELLEKDTISIAQSLSELTTDVTSITTLLQSIKGISEQTNLLALNAAIEAARAGETGRGFAVVADEVRTLAKRSSDSTDEIEKVLERLNSSAKRTVESMASGKQKTAENVLNTKAIAEGLVQRSQQVSQVAHTSQVASRETKDQETALNTIYDQLSDNAQSTQVMATTMEKLAQISKDILLVTEEYQRKSAIYKV</sequence>
<dbReference type="PANTHER" id="PTHR32089:SF119">
    <property type="entry name" value="METHYL-ACCEPTING CHEMOTAXIS PROTEIN CTPL"/>
    <property type="match status" value="1"/>
</dbReference>
<dbReference type="SMART" id="SM00283">
    <property type="entry name" value="MA"/>
    <property type="match status" value="1"/>
</dbReference>
<comment type="caution">
    <text evidence="9">The sequence shown here is derived from an EMBL/GenBank/DDBJ whole genome shotgun (WGS) entry which is preliminary data.</text>
</comment>
<keyword evidence="5 6" id="KW-0807">Transducer</keyword>
<reference evidence="9" key="1">
    <citation type="submission" date="2022-12" db="EMBL/GenBank/DDBJ databases">
        <title>Marinomonas 15G1-11 sp. nov, isolated from marine algae.</title>
        <authorList>
            <person name="Butt M."/>
            <person name="Choi D.G."/>
            <person name="Kim J.M."/>
            <person name="Lee J.K."/>
            <person name="Baek J.H."/>
            <person name="Jeon C.O."/>
        </authorList>
    </citation>
    <scope>NUCLEOTIDE SEQUENCE</scope>
    <source>
        <strain evidence="9">15G1-11</strain>
    </source>
</reference>
<dbReference type="PANTHER" id="PTHR32089">
    <property type="entry name" value="METHYL-ACCEPTING CHEMOTAXIS PROTEIN MCPB"/>
    <property type="match status" value="1"/>
</dbReference>
<dbReference type="Gene3D" id="1.10.287.950">
    <property type="entry name" value="Methyl-accepting chemotaxis protein"/>
    <property type="match status" value="1"/>
</dbReference>
<comment type="subcellular location">
    <subcellularLocation>
        <location evidence="1">Membrane</location>
        <topology evidence="1">Multi-pass membrane protein</topology>
    </subcellularLocation>
</comment>
<evidence type="ECO:0000256" key="1">
    <source>
        <dbReference type="ARBA" id="ARBA00004141"/>
    </source>
</evidence>
<organism evidence="9 10">
    <name type="scientific">Marinomonas phaeophyticola</name>
    <dbReference type="NCBI Taxonomy" id="3004091"/>
    <lineage>
        <taxon>Bacteria</taxon>
        <taxon>Pseudomonadati</taxon>
        <taxon>Pseudomonadota</taxon>
        <taxon>Gammaproteobacteria</taxon>
        <taxon>Oceanospirillales</taxon>
        <taxon>Oceanospirillaceae</taxon>
        <taxon>Marinomonas</taxon>
    </lineage>
</organism>
<feature type="transmembrane region" description="Helical" evidence="7">
    <location>
        <begin position="26"/>
        <end position="50"/>
    </location>
</feature>
<evidence type="ECO:0000256" key="4">
    <source>
        <dbReference type="ARBA" id="ARBA00023136"/>
    </source>
</evidence>
<evidence type="ECO:0000256" key="5">
    <source>
        <dbReference type="ARBA" id="ARBA00023224"/>
    </source>
</evidence>
<gene>
    <name evidence="9" type="ORF">O1D97_04965</name>
</gene>
<dbReference type="Proteomes" id="UP001149719">
    <property type="component" value="Unassembled WGS sequence"/>
</dbReference>